<gene>
    <name evidence="2" type="ORF">RFH988_LOCUS3282</name>
</gene>
<dbReference type="Proteomes" id="UP000663882">
    <property type="component" value="Unassembled WGS sequence"/>
</dbReference>
<organism evidence="2 3">
    <name type="scientific">Rotaria sordida</name>
    <dbReference type="NCBI Taxonomy" id="392033"/>
    <lineage>
        <taxon>Eukaryota</taxon>
        <taxon>Metazoa</taxon>
        <taxon>Spiralia</taxon>
        <taxon>Gnathifera</taxon>
        <taxon>Rotifera</taxon>
        <taxon>Eurotatoria</taxon>
        <taxon>Bdelloidea</taxon>
        <taxon>Philodinida</taxon>
        <taxon>Philodinidae</taxon>
        <taxon>Rotaria</taxon>
    </lineage>
</organism>
<dbReference type="InterPro" id="IPR019172">
    <property type="entry name" value="Osteopetrosis-assoc_TM_1"/>
</dbReference>
<dbReference type="EMBL" id="CAJNOO010000077">
    <property type="protein sequence ID" value="CAF0788196.1"/>
    <property type="molecule type" value="Genomic_DNA"/>
</dbReference>
<keyword evidence="1" id="KW-0812">Transmembrane</keyword>
<reference evidence="2" key="1">
    <citation type="submission" date="2021-02" db="EMBL/GenBank/DDBJ databases">
        <authorList>
            <person name="Nowell W R."/>
        </authorList>
    </citation>
    <scope>NUCLEOTIDE SEQUENCE</scope>
</reference>
<name>A0A813RVG4_9BILA</name>
<evidence type="ECO:0008006" key="4">
    <source>
        <dbReference type="Google" id="ProtNLM"/>
    </source>
</evidence>
<dbReference type="OrthoDB" id="8021850at2759"/>
<proteinExistence type="predicted"/>
<feature type="transmembrane region" description="Helical" evidence="1">
    <location>
        <begin position="267"/>
        <end position="290"/>
    </location>
</feature>
<dbReference type="AlphaFoldDB" id="A0A813RVG4"/>
<accession>A0A813RVG4</accession>
<dbReference type="GO" id="GO:0005829">
    <property type="term" value="C:cytosol"/>
    <property type="evidence" value="ECO:0007669"/>
    <property type="project" value="TreeGrafter"/>
</dbReference>
<evidence type="ECO:0000313" key="3">
    <source>
        <dbReference type="Proteomes" id="UP000663882"/>
    </source>
</evidence>
<dbReference type="PANTHER" id="PTHR15644:SF2">
    <property type="entry name" value="OSTEOPETROSIS-ASSOCIATED TRANSMEMBRANE PROTEIN 1"/>
    <property type="match status" value="1"/>
</dbReference>
<protein>
    <recommendedName>
        <fullName evidence="4">Osteopetrosis associated transmembrane protein</fullName>
    </recommendedName>
</protein>
<dbReference type="Pfam" id="PF09777">
    <property type="entry name" value="OSTMP1"/>
    <property type="match status" value="1"/>
</dbReference>
<keyword evidence="1" id="KW-0472">Membrane</keyword>
<feature type="transmembrane region" description="Helical" evidence="1">
    <location>
        <begin position="30"/>
        <end position="49"/>
    </location>
</feature>
<comment type="caution">
    <text evidence="2">The sequence shown here is derived from an EMBL/GenBank/DDBJ whole genome shotgun (WGS) entry which is preliminary data.</text>
</comment>
<evidence type="ECO:0000313" key="2">
    <source>
        <dbReference type="EMBL" id="CAF0788196.1"/>
    </source>
</evidence>
<evidence type="ECO:0000256" key="1">
    <source>
        <dbReference type="SAM" id="Phobius"/>
    </source>
</evidence>
<keyword evidence="1" id="KW-1133">Transmembrane helix</keyword>
<sequence>MKSFIDCSALHTDWFIELHATDEIHRTFGFFFYVSIIIMWKILIFYLFLELIHGNYTDPIYPISNPCLAILDRLSDMSSAFLNCAVSRARPFKLCEGCVDTYARLQDLVGLLDLTYSDVDRTITCKRFLESYDSIQVVAQLISFVHNIWGLSYCDNCIKNYKDTNGTTDYSLTNHTIKFVQKKLNFDLCIFNATGRMVPIIPIDLNVTLNTNVCTVCSTVYNEINEFFIQITRDNKNGVCMDIVDTMNYTRLLWSKIYECKRHDPDYMAIIGISFFIPTIVFVFYVSALFKGERKQQKLSRQKRLPAHSTTAAIVGARTWLWSNPNE</sequence>
<dbReference type="PANTHER" id="PTHR15644">
    <property type="entry name" value="OSTEOPETROSIS ASSOCIATED TRANSMEMBRANE PROTEIN 1"/>
    <property type="match status" value="1"/>
</dbReference>